<reference evidence="3" key="4">
    <citation type="submission" date="2025-09" db="UniProtKB">
        <authorList>
            <consortium name="Ensembl"/>
        </authorList>
    </citation>
    <scope>IDENTIFICATION</scope>
    <source>
        <strain evidence="3">JP 163 A</strain>
    </source>
</reference>
<dbReference type="GeneTree" id="ENSGT00940000154356"/>
<organism evidence="3 4">
    <name type="scientific">Xiphophorus maculatus</name>
    <name type="common">Southern platyfish</name>
    <name type="synonym">Platypoecilus maculatus</name>
    <dbReference type="NCBI Taxonomy" id="8083"/>
    <lineage>
        <taxon>Eukaryota</taxon>
        <taxon>Metazoa</taxon>
        <taxon>Chordata</taxon>
        <taxon>Craniata</taxon>
        <taxon>Vertebrata</taxon>
        <taxon>Euteleostomi</taxon>
        <taxon>Actinopterygii</taxon>
        <taxon>Neopterygii</taxon>
        <taxon>Teleostei</taxon>
        <taxon>Neoteleostei</taxon>
        <taxon>Acanthomorphata</taxon>
        <taxon>Ovalentaria</taxon>
        <taxon>Atherinomorphae</taxon>
        <taxon>Cyprinodontiformes</taxon>
        <taxon>Poeciliidae</taxon>
        <taxon>Poeciliinae</taxon>
        <taxon>Xiphophorus</taxon>
    </lineage>
</organism>
<keyword evidence="4" id="KW-1185">Reference proteome</keyword>
<evidence type="ECO:0000259" key="2">
    <source>
        <dbReference type="Pfam" id="PF14291"/>
    </source>
</evidence>
<dbReference type="InParanoid" id="A0A3B5RDB6"/>
<dbReference type="InterPro" id="IPR025398">
    <property type="entry name" value="DUF4371"/>
</dbReference>
<reference evidence="4" key="2">
    <citation type="journal article" date="2013" name="Nat. Genet.">
        <title>The genome of the platyfish, Xiphophorus maculatus, provides insights into evolutionary adaptation and several complex traits.</title>
        <authorList>
            <person name="Schartl M."/>
            <person name="Walter R.B."/>
            <person name="Shen Y."/>
            <person name="Garcia T."/>
            <person name="Catchen J."/>
            <person name="Amores A."/>
            <person name="Braasch I."/>
            <person name="Chalopin D."/>
            <person name="Volff J.N."/>
            <person name="Lesch K.P."/>
            <person name="Bisazza A."/>
            <person name="Minx P."/>
            <person name="Hillier L."/>
            <person name="Wilson R.K."/>
            <person name="Fuerstenberg S."/>
            <person name="Boore J."/>
            <person name="Searle S."/>
            <person name="Postlethwait J.H."/>
            <person name="Warren W.C."/>
        </authorList>
    </citation>
    <scope>NUCLEOTIDE SEQUENCE [LARGE SCALE GENOMIC DNA]</scope>
    <source>
        <strain evidence="4">JP 163 A</strain>
    </source>
</reference>
<evidence type="ECO:0008006" key="5">
    <source>
        <dbReference type="Google" id="ProtNLM"/>
    </source>
</evidence>
<accession>A0A3B5RDB6</accession>
<dbReference type="Ensembl" id="ENSXMAT00000029170.1">
    <property type="protein sequence ID" value="ENSXMAP00000041727.1"/>
    <property type="gene ID" value="ENSXMAG00000022777.1"/>
</dbReference>
<dbReference type="Proteomes" id="UP000002852">
    <property type="component" value="Unassembled WGS sequence"/>
</dbReference>
<name>A0A3B5RDB6_XIPMA</name>
<feature type="domain" description="DUF4371" evidence="2">
    <location>
        <begin position="17"/>
        <end position="245"/>
    </location>
</feature>
<reference evidence="4" key="1">
    <citation type="submission" date="2012-01" db="EMBL/GenBank/DDBJ databases">
        <authorList>
            <person name="Walter R."/>
            <person name="Schartl M."/>
            <person name="Warren W."/>
        </authorList>
    </citation>
    <scope>NUCLEOTIDE SEQUENCE [LARGE SCALE GENOMIC DNA]</scope>
    <source>
        <strain evidence="4">JP 163 A</strain>
    </source>
</reference>
<dbReference type="PANTHER" id="PTHR45749">
    <property type="match status" value="1"/>
</dbReference>
<dbReference type="SUPFAM" id="SSF53098">
    <property type="entry name" value="Ribonuclease H-like"/>
    <property type="match status" value="1"/>
</dbReference>
<protein>
    <recommendedName>
        <fullName evidence="5">DUF4371 domain-containing protein</fullName>
    </recommendedName>
</protein>
<evidence type="ECO:0000313" key="4">
    <source>
        <dbReference type="Proteomes" id="UP000002852"/>
    </source>
</evidence>
<dbReference type="GO" id="GO:0046983">
    <property type="term" value="F:protein dimerization activity"/>
    <property type="evidence" value="ECO:0007669"/>
    <property type="project" value="InterPro"/>
</dbReference>
<dbReference type="OMA" id="WTENKKI"/>
<dbReference type="Pfam" id="PF14291">
    <property type="entry name" value="DUF4371"/>
    <property type="match status" value="1"/>
</dbReference>
<proteinExistence type="predicted"/>
<evidence type="ECO:0000259" key="1">
    <source>
        <dbReference type="Pfam" id="PF05699"/>
    </source>
</evidence>
<dbReference type="PANTHER" id="PTHR45749:SF37">
    <property type="entry name" value="OS05G0311600 PROTEIN"/>
    <property type="match status" value="1"/>
</dbReference>
<evidence type="ECO:0000313" key="3">
    <source>
        <dbReference type="Ensembl" id="ENSXMAP00000041727.1"/>
    </source>
</evidence>
<dbReference type="AlphaFoldDB" id="A0A3B5RDB6"/>
<sequence length="637" mass="72645">HFSLPSYTESSFTSEAGFFNWKKALFKDAGFKVYSKSEEHINAMYAWTEYKRVNECNRSILDALNEGRKQKVEENKKYIKTVAEVLHCYPLLGHRESDDSDNKGNFLAILNEIAKHDPFVQRRLDAHGNAKYTSHQIQNEILQGLAEMVQKEIIAEVKQSEVFSVLADETRDLQKKEQISLVVRYYYSGAIHESFLHFQSAESLDAVDLTKMIVGCLEKHGLDYRNNLVGQGYDGASVMSGKHSGVAARIKNDAKFAFYVHCNAHCLNLVLVDVVKSVPEAEDFFSLLQNIYKFVTGSAVHTKWLVVQKELYPQEKPRELQRLIDVSGDRKVEAKGLLAQIDFQFIALLVIFCKVLGDIKILSDMLQSSNLDLSKAVHLVGSLTDTLKSYRSEACFGELLRDTQELVERCKISTLPLSKRQPKASSRFLDSLVMTTVGQRHSDQSNEDFNRGVFYQILDCLTAELERRFSQKNCEIMLGVQSLVPKSPLFLKEETLYAFGQTFESDLEDLKHEVHQTRRLLLRREKGGLERPSTLLDFVVFLEPYKEVFHELFRLCKISVVIPVSTASCERSFSALKLIKNHLRTTMEKLSCNPSLPGRRSSICSVQEKCGGIIPMFEDIKKPRERKKVTKGAQYMN</sequence>
<dbReference type="InterPro" id="IPR012337">
    <property type="entry name" value="RNaseH-like_sf"/>
</dbReference>
<feature type="domain" description="HAT C-terminal dimerisation" evidence="1">
    <location>
        <begin position="534"/>
        <end position="589"/>
    </location>
</feature>
<dbReference type="Pfam" id="PF05699">
    <property type="entry name" value="Dimer_Tnp_hAT"/>
    <property type="match status" value="1"/>
</dbReference>
<reference evidence="3" key="3">
    <citation type="submission" date="2025-08" db="UniProtKB">
        <authorList>
            <consortium name="Ensembl"/>
        </authorList>
    </citation>
    <scope>IDENTIFICATION</scope>
    <source>
        <strain evidence="3">JP 163 A</strain>
    </source>
</reference>
<dbReference type="InterPro" id="IPR008906">
    <property type="entry name" value="HATC_C_dom"/>
</dbReference>